<dbReference type="Proteomes" id="UP001165060">
    <property type="component" value="Unassembled WGS sequence"/>
</dbReference>
<protein>
    <submittedName>
        <fullName evidence="5">Uncharacterized protein</fullName>
    </submittedName>
</protein>
<comment type="caution">
    <text evidence="5">The sequence shown here is derived from an EMBL/GenBank/DDBJ whole genome shotgun (WGS) entry which is preliminary data.</text>
</comment>
<accession>A0ABQ6M518</accession>
<dbReference type="PANTHER" id="PTHR12241">
    <property type="entry name" value="TUBULIN POLYGLUTAMYLASE"/>
    <property type="match status" value="1"/>
</dbReference>
<dbReference type="PROSITE" id="PS51221">
    <property type="entry name" value="TTL"/>
    <property type="match status" value="1"/>
</dbReference>
<evidence type="ECO:0000256" key="2">
    <source>
        <dbReference type="ARBA" id="ARBA00022741"/>
    </source>
</evidence>
<proteinExistence type="predicted"/>
<sequence length="348" mass="38593">LLLISLISLFAPLVSPDSVTRHPNSSITAHFLISDTHHSLPASPSSDLLQLAASFCTAHSILDDHCALNIYHELSDGLYCGPPGSPHFHPRTFRFLHSPVHYNSDEFDLLRETFVHYTYKECWEGEEVSGLESFVWSLGHFMDTVAGHATLRTLLPPPPHPAPTFNSFMGTKFPGNKDSMFSSLLQFSRLTSQLPPHLLTRTSFPDLPFLPRTFLLTPALFLSNPFPSLTGIYVLKQPAVELGDGIKIISLPADLDKVEGCRTHVPRSVVGADGSVWQDQEEGVCILQKYVDPPLLLPPYVGSGEKKFSFGVYTHVTLDPFTVLIHDALLVLFASYPYDPENTDSELQ</sequence>
<keyword evidence="6" id="KW-1185">Reference proteome</keyword>
<evidence type="ECO:0000256" key="1">
    <source>
        <dbReference type="ARBA" id="ARBA00022598"/>
    </source>
</evidence>
<name>A0ABQ6M518_9STRA</name>
<feature type="non-terminal residue" evidence="5">
    <location>
        <position position="1"/>
    </location>
</feature>
<organism evidence="5 6">
    <name type="scientific">Tetraparma gracilis</name>
    <dbReference type="NCBI Taxonomy" id="2962635"/>
    <lineage>
        <taxon>Eukaryota</taxon>
        <taxon>Sar</taxon>
        <taxon>Stramenopiles</taxon>
        <taxon>Ochrophyta</taxon>
        <taxon>Bolidophyceae</taxon>
        <taxon>Parmales</taxon>
        <taxon>Triparmaceae</taxon>
        <taxon>Tetraparma</taxon>
    </lineage>
</organism>
<evidence type="ECO:0000256" key="3">
    <source>
        <dbReference type="ARBA" id="ARBA00022840"/>
    </source>
</evidence>
<feature type="chain" id="PRO_5045710155" evidence="4">
    <location>
        <begin position="17"/>
        <end position="348"/>
    </location>
</feature>
<dbReference type="Pfam" id="PF03133">
    <property type="entry name" value="TTL"/>
    <property type="match status" value="1"/>
</dbReference>
<dbReference type="InterPro" id="IPR004344">
    <property type="entry name" value="TTL/TTLL_fam"/>
</dbReference>
<keyword evidence="3" id="KW-0067">ATP-binding</keyword>
<gene>
    <name evidence="5" type="ORF">TeGR_g6538</name>
</gene>
<dbReference type="EMBL" id="BRYB01002438">
    <property type="protein sequence ID" value="GMI19458.1"/>
    <property type="molecule type" value="Genomic_DNA"/>
</dbReference>
<feature type="non-terminal residue" evidence="5">
    <location>
        <position position="348"/>
    </location>
</feature>
<evidence type="ECO:0000256" key="4">
    <source>
        <dbReference type="SAM" id="SignalP"/>
    </source>
</evidence>
<evidence type="ECO:0000313" key="6">
    <source>
        <dbReference type="Proteomes" id="UP001165060"/>
    </source>
</evidence>
<evidence type="ECO:0000313" key="5">
    <source>
        <dbReference type="EMBL" id="GMI19458.1"/>
    </source>
</evidence>
<reference evidence="5 6" key="1">
    <citation type="journal article" date="2023" name="Commun. Biol.">
        <title>Genome analysis of Parmales, the sister group of diatoms, reveals the evolutionary specialization of diatoms from phago-mixotrophs to photoautotrophs.</title>
        <authorList>
            <person name="Ban H."/>
            <person name="Sato S."/>
            <person name="Yoshikawa S."/>
            <person name="Yamada K."/>
            <person name="Nakamura Y."/>
            <person name="Ichinomiya M."/>
            <person name="Sato N."/>
            <person name="Blanc-Mathieu R."/>
            <person name="Endo H."/>
            <person name="Kuwata A."/>
            <person name="Ogata H."/>
        </authorList>
    </citation>
    <scope>NUCLEOTIDE SEQUENCE [LARGE SCALE GENOMIC DNA]</scope>
</reference>
<feature type="signal peptide" evidence="4">
    <location>
        <begin position="1"/>
        <end position="16"/>
    </location>
</feature>
<keyword evidence="2" id="KW-0547">Nucleotide-binding</keyword>
<keyword evidence="4" id="KW-0732">Signal</keyword>
<keyword evidence="1" id="KW-0436">Ligase</keyword>
<dbReference type="Gene3D" id="3.30.470.20">
    <property type="entry name" value="ATP-grasp fold, B domain"/>
    <property type="match status" value="1"/>
</dbReference>